<feature type="domain" description="Glycosyltransferase subfamily 4-like N-terminal" evidence="2">
    <location>
        <begin position="19"/>
        <end position="203"/>
    </location>
</feature>
<dbReference type="RefSeq" id="WP_012175468.1">
    <property type="nucleotide sequence ID" value="NC_009943.1"/>
</dbReference>
<evidence type="ECO:0000259" key="2">
    <source>
        <dbReference type="Pfam" id="PF13439"/>
    </source>
</evidence>
<name>A8ZTS3_DESOH</name>
<gene>
    <name evidence="3" type="ordered locus">Dole_2052</name>
</gene>
<protein>
    <submittedName>
        <fullName evidence="3">Glycosyl transferase group 1</fullName>
    </submittedName>
</protein>
<dbReference type="eggNOG" id="COG0438">
    <property type="taxonomic scope" value="Bacteria"/>
</dbReference>
<proteinExistence type="predicted"/>
<keyword evidence="4" id="KW-1185">Reference proteome</keyword>
<dbReference type="Proteomes" id="UP000008561">
    <property type="component" value="Chromosome"/>
</dbReference>
<accession>A8ZTS3</accession>
<dbReference type="KEGG" id="dol:Dole_2052"/>
<dbReference type="OrthoDB" id="9775208at2"/>
<dbReference type="InterPro" id="IPR028098">
    <property type="entry name" value="Glyco_trans_4-like_N"/>
</dbReference>
<dbReference type="CDD" id="cd03801">
    <property type="entry name" value="GT4_PimA-like"/>
    <property type="match status" value="1"/>
</dbReference>
<dbReference type="Gene3D" id="3.40.50.2000">
    <property type="entry name" value="Glycogen Phosphorylase B"/>
    <property type="match status" value="2"/>
</dbReference>
<dbReference type="SUPFAM" id="SSF53756">
    <property type="entry name" value="UDP-Glycosyltransferase/glycogen phosphorylase"/>
    <property type="match status" value="1"/>
</dbReference>
<dbReference type="AlphaFoldDB" id="A8ZTS3"/>
<sequence length="412" mass="45220">MVSSLKILHLISQRPDATGSGVYVQAMLRHAAQKGHCNHLVAGIQANNIPQAPVVNQCECAFVCFEGPDTPLPIVGMSDVMPYKSRRFCDLSDNAVDEYETCFAEKLRHAVKRFAPDLIHSHHLWLVTSLARRMFPGLPMVTTCHGTDLRQFQNCPHLQARVLEGCAGLDAVMALSRAQKTEIASLYGLSEEKIHVVGAGYDEALFYLQAKPVPHPVQVVYAGKLCNAKGTPWLLKALSAIHTVPWQLHLVGGGAGEEADQCWKMAGDLGDRVCVYGAVDQSTLAALMRQSHIFVLPSFFEGLPLVLLEALACGCRVVATDLPGVAEVLDGMDADYISRVHPPGLHTVDKPFTQDLDRFVKDLANVLTTQMAAAVQQPDIDLSLIQDRLSGFTWGRVFERVERVYRSVCRLS</sequence>
<dbReference type="CAZy" id="GT4">
    <property type="family name" value="Glycosyltransferase Family 4"/>
</dbReference>
<dbReference type="PANTHER" id="PTHR46401">
    <property type="entry name" value="GLYCOSYLTRANSFERASE WBBK-RELATED"/>
    <property type="match status" value="1"/>
</dbReference>
<dbReference type="GO" id="GO:0016757">
    <property type="term" value="F:glycosyltransferase activity"/>
    <property type="evidence" value="ECO:0007669"/>
    <property type="project" value="TreeGrafter"/>
</dbReference>
<dbReference type="Pfam" id="PF13692">
    <property type="entry name" value="Glyco_trans_1_4"/>
    <property type="match status" value="1"/>
</dbReference>
<dbReference type="Pfam" id="PF13439">
    <property type="entry name" value="Glyco_transf_4"/>
    <property type="match status" value="1"/>
</dbReference>
<keyword evidence="1 3" id="KW-0808">Transferase</keyword>
<dbReference type="HOGENOM" id="CLU_032290_0_0_7"/>
<evidence type="ECO:0000313" key="4">
    <source>
        <dbReference type="Proteomes" id="UP000008561"/>
    </source>
</evidence>
<dbReference type="EMBL" id="CP000859">
    <property type="protein sequence ID" value="ABW67856.1"/>
    <property type="molecule type" value="Genomic_DNA"/>
</dbReference>
<organism evidence="3 4">
    <name type="scientific">Desulfosudis oleivorans (strain DSM 6200 / JCM 39069 / Hxd3)</name>
    <name type="common">Desulfococcus oleovorans</name>
    <dbReference type="NCBI Taxonomy" id="96561"/>
    <lineage>
        <taxon>Bacteria</taxon>
        <taxon>Pseudomonadati</taxon>
        <taxon>Thermodesulfobacteriota</taxon>
        <taxon>Desulfobacteria</taxon>
        <taxon>Desulfobacterales</taxon>
        <taxon>Desulfosudaceae</taxon>
        <taxon>Desulfosudis</taxon>
    </lineage>
</organism>
<dbReference type="GO" id="GO:0009103">
    <property type="term" value="P:lipopolysaccharide biosynthetic process"/>
    <property type="evidence" value="ECO:0007669"/>
    <property type="project" value="TreeGrafter"/>
</dbReference>
<reference evidence="3 4" key="1">
    <citation type="submission" date="2007-10" db="EMBL/GenBank/DDBJ databases">
        <title>Complete sequence of Desulfococcus oleovorans Hxd3.</title>
        <authorList>
            <consortium name="US DOE Joint Genome Institute"/>
            <person name="Copeland A."/>
            <person name="Lucas S."/>
            <person name="Lapidus A."/>
            <person name="Barry K."/>
            <person name="Glavina del Rio T."/>
            <person name="Dalin E."/>
            <person name="Tice H."/>
            <person name="Pitluck S."/>
            <person name="Kiss H."/>
            <person name="Brettin T."/>
            <person name="Bruce D."/>
            <person name="Detter J.C."/>
            <person name="Han C."/>
            <person name="Schmutz J."/>
            <person name="Larimer F."/>
            <person name="Land M."/>
            <person name="Hauser L."/>
            <person name="Kyrpides N."/>
            <person name="Kim E."/>
            <person name="Wawrik B."/>
            <person name="Richardson P."/>
        </authorList>
    </citation>
    <scope>NUCLEOTIDE SEQUENCE [LARGE SCALE GENOMIC DNA]</scope>
    <source>
        <strain evidence="4">DSM 6200 / JCM 39069 / Hxd3</strain>
    </source>
</reference>
<evidence type="ECO:0000313" key="3">
    <source>
        <dbReference type="EMBL" id="ABW67856.1"/>
    </source>
</evidence>
<dbReference type="STRING" id="96561.Dole_2052"/>
<evidence type="ECO:0000256" key="1">
    <source>
        <dbReference type="ARBA" id="ARBA00022679"/>
    </source>
</evidence>
<dbReference type="PANTHER" id="PTHR46401:SF2">
    <property type="entry name" value="GLYCOSYLTRANSFERASE WBBK-RELATED"/>
    <property type="match status" value="1"/>
</dbReference>